<dbReference type="AlphaFoldDB" id="A0A6A5BPS2"/>
<dbReference type="VEuPathDB" id="AmoebaDB:NF0108130"/>
<comment type="caution">
    <text evidence="2">The sequence shown here is derived from an EMBL/GenBank/DDBJ whole genome shotgun (WGS) entry which is preliminary data.</text>
</comment>
<protein>
    <submittedName>
        <fullName evidence="2">Uncharacterized protein</fullName>
    </submittedName>
</protein>
<name>A0A6A5BPS2_NAEFO</name>
<organism evidence="2 3">
    <name type="scientific">Naegleria fowleri</name>
    <name type="common">Brain eating amoeba</name>
    <dbReference type="NCBI Taxonomy" id="5763"/>
    <lineage>
        <taxon>Eukaryota</taxon>
        <taxon>Discoba</taxon>
        <taxon>Heterolobosea</taxon>
        <taxon>Tetramitia</taxon>
        <taxon>Eutetramitia</taxon>
        <taxon>Vahlkampfiidae</taxon>
        <taxon>Naegleria</taxon>
    </lineage>
</organism>
<reference evidence="2 3" key="1">
    <citation type="journal article" date="2019" name="Sci. Rep.">
        <title>Nanopore sequencing improves the draft genome of the human pathogenic amoeba Naegleria fowleri.</title>
        <authorList>
            <person name="Liechti N."/>
            <person name="Schurch N."/>
            <person name="Bruggmann R."/>
            <person name="Wittwer M."/>
        </authorList>
    </citation>
    <scope>NUCLEOTIDE SEQUENCE [LARGE SCALE GENOMIC DNA]</scope>
    <source>
        <strain evidence="2 3">ATCC 30894</strain>
    </source>
</reference>
<dbReference type="RefSeq" id="XP_044564746.1">
    <property type="nucleotide sequence ID" value="XM_044702315.1"/>
</dbReference>
<gene>
    <name evidence="2" type="ORF">FDP41_001186</name>
</gene>
<feature type="compositionally biased region" description="Low complexity" evidence="1">
    <location>
        <begin position="181"/>
        <end position="192"/>
    </location>
</feature>
<feature type="region of interest" description="Disordered" evidence="1">
    <location>
        <begin position="138"/>
        <end position="201"/>
    </location>
</feature>
<accession>A0A6A5BPS2</accession>
<dbReference type="GeneID" id="68108404"/>
<dbReference type="VEuPathDB" id="AmoebaDB:NfTy_048740"/>
<proteinExistence type="predicted"/>
<evidence type="ECO:0000313" key="2">
    <source>
        <dbReference type="EMBL" id="KAF0980033.1"/>
    </source>
</evidence>
<feature type="compositionally biased region" description="Basic residues" evidence="1">
    <location>
        <begin position="144"/>
        <end position="153"/>
    </location>
</feature>
<dbReference type="OrthoDB" id="10609047at2759"/>
<sequence>MEKELNDMMLKSIMKDKPVDKFVDEVFSEFKVENVEKLVSKASDIKENLEKKGMKLTPAIMSLALCAGPDGFMRFYEKSKTFKIWSALLDQNSPINSLRIVHIGERAMTTLYNTREEVAQEYNELLAKHYQSLLMEHKDEGKPKTKSSKKKAIPPKSSTPQPSNNSKVATATNSSSEKVETPTTSPSPQQPSNVETSNDNIISDEFKTTAVERMTADQIYNALVNNDHQVMASLFFALSDLPQQMQLLKTDFSQQMQLLKTDLVAQMNKMEANIREDLRIINTNIGCLYEGQVKLQFQKDDDFITENPVVLKKTDHPDSFASTRIKNHKYSAYLTVLCLNKKISVENAAKLNLDAEEIEINFIKKHKENGNVEIYEATISSFSNDEKLLTKMLQLERQIMFYKECFKNTVISRVGLVSSSNLNLEWVEKIIEQHNGLFVNIQSFIENNTFSVVKEGHKPEID</sequence>
<dbReference type="VEuPathDB" id="AmoebaDB:FDP41_001186"/>
<keyword evidence="3" id="KW-1185">Reference proteome</keyword>
<dbReference type="EMBL" id="VFQX01000022">
    <property type="protein sequence ID" value="KAF0980033.1"/>
    <property type="molecule type" value="Genomic_DNA"/>
</dbReference>
<evidence type="ECO:0000256" key="1">
    <source>
        <dbReference type="SAM" id="MobiDB-lite"/>
    </source>
</evidence>
<evidence type="ECO:0000313" key="3">
    <source>
        <dbReference type="Proteomes" id="UP000444721"/>
    </source>
</evidence>
<dbReference type="Proteomes" id="UP000444721">
    <property type="component" value="Unassembled WGS sequence"/>
</dbReference>
<feature type="compositionally biased region" description="Polar residues" evidence="1">
    <location>
        <begin position="161"/>
        <end position="176"/>
    </location>
</feature>